<feature type="region of interest" description="Disordered" evidence="16">
    <location>
        <begin position="1506"/>
        <end position="1653"/>
    </location>
</feature>
<dbReference type="Gene3D" id="1.10.150.390">
    <property type="match status" value="1"/>
</dbReference>
<dbReference type="Gene3D" id="4.10.860.120">
    <property type="entry name" value="RNA polymerase II, clamp domain"/>
    <property type="match status" value="1"/>
</dbReference>
<evidence type="ECO:0000256" key="6">
    <source>
        <dbReference type="ARBA" id="ARBA00022695"/>
    </source>
</evidence>
<keyword evidence="12 15" id="KW-0804">Transcription</keyword>
<dbReference type="InterPro" id="IPR038120">
    <property type="entry name" value="Rpb1_funnel_sf"/>
</dbReference>
<dbReference type="SUPFAM" id="SSF64484">
    <property type="entry name" value="beta and beta-prime subunits of DNA dependent RNA-polymerase"/>
    <property type="match status" value="1"/>
</dbReference>
<dbReference type="Gene3D" id="1.10.132.30">
    <property type="match status" value="1"/>
</dbReference>
<protein>
    <recommendedName>
        <fullName evidence="15">DNA-directed RNA polymerase subunit</fullName>
        <ecNumber evidence="15">2.7.7.6</ecNumber>
    </recommendedName>
</protein>
<evidence type="ECO:0000256" key="11">
    <source>
        <dbReference type="ARBA" id="ARBA00023125"/>
    </source>
</evidence>
<dbReference type="Pfam" id="PF05001">
    <property type="entry name" value="RNA_pol_Rpb1_R"/>
    <property type="match status" value="5"/>
</dbReference>
<dbReference type="Gene3D" id="1.10.274.100">
    <property type="entry name" value="RNA polymerase Rpb1, domain 3"/>
    <property type="match status" value="1"/>
</dbReference>
<name>A0A7S1GSH4_HEMAN</name>
<evidence type="ECO:0000256" key="2">
    <source>
        <dbReference type="ARBA" id="ARBA00006460"/>
    </source>
</evidence>
<dbReference type="InterPro" id="IPR007075">
    <property type="entry name" value="RNA_pol_Rpb1_6"/>
</dbReference>
<dbReference type="Pfam" id="PF04983">
    <property type="entry name" value="RNA_pol_Rpb1_3"/>
    <property type="match status" value="1"/>
</dbReference>
<dbReference type="Gene3D" id="3.30.1360.140">
    <property type="match status" value="1"/>
</dbReference>
<evidence type="ECO:0000256" key="3">
    <source>
        <dbReference type="ARBA" id="ARBA00022478"/>
    </source>
</evidence>
<dbReference type="CDD" id="cd02733">
    <property type="entry name" value="RNAP_II_RPB1_N"/>
    <property type="match status" value="1"/>
</dbReference>
<evidence type="ECO:0000256" key="7">
    <source>
        <dbReference type="ARBA" id="ARBA00022723"/>
    </source>
</evidence>
<keyword evidence="10" id="KW-0460">Magnesium</keyword>
<dbReference type="InterPro" id="IPR006592">
    <property type="entry name" value="RNA_pol_N"/>
</dbReference>
<keyword evidence="4" id="KW-0597">Phosphoprotein</keyword>
<sequence>MPHDYQQLTASKGCETRKIRCVQFGIFSPDDIKNFSVAEIKTHEKFDQHGQPKVAGLMDAKLGVPPRANYRCQTCHGTDVTCPGHMGHINLMSPVYHSGYIPILSKILTCVCHKCGMLMCDESDIKFREALRLKHPQARLSKIAQICKGKKTCKHEVQANSKDENTADKGCGAPHPDVLRAGLNFKVKYPPPKEGDGDDAEGVNPNMVGEREMFAEEAHEVLSRISNADCEKLGLDPRFARPDWMIITVLPVSAPHVRPAVISDNGMRGEDDITFKLSDAMKANIALRNHKEAGLAPSVIRESEMLLQYHINTMFNNEIAGQPQSQHRNGKAIKSLRQRIKGKEGRVRGNLMGKRCDFSARTVITGDPTISCDQVGVPRSMAYNMTFPEMVSCHNQHIMRNLVQNGPDQHPGARSIVRSDGKRVDLRFVKTSSDQMIDLGYVVERQMQDDDCVIFNRQPSLHKMSMMGHRVKIMPYSTFRLNLSVTSPYNADFDGDEMNLHLPQSYETKSEISNVMMVPFQIVSPQKNAPVMGIVQDTLLGCRNLTRRNTFVAKDVMMNLLMHVPDFDGRIPIPAILKAPGKGPMWTGKQVFSLAIPSTRINFTKMNQEKSDEDDGDIYKKTMTVNDACVVIEDGEVLSGSIDSTAIKTSQCGLVHICWNDLGPAGARDLLNNTQVIVNYWLLHTGFSVGVSDIVATADTIKAIGAAINAAKKDVQTYVEEWQKGKLKPMPGCTSRQVFEMQVNGRLNNALSDGSNQVQKGIKGTLNQISDMKRSGSKGTDINLGQIIALVGQQNIEGCRIPYGFKRRTLPHFLKDDPGAESRGFVENSYTQGLTPQEMFFHAMGGREGLIDTAVKTSETGYIQRRLIKALEDVVVKYDGTVRNSLGSVIQFAYGEDGMDATFLETQKPLTLDMRKKDLREHFEIDADSPDFQRMSHSLPQHLRTAFVKDLDLRAKLREEFKQICEDQRQLRHEIFADPNVDAAHLSVNFERLIRSAQREFHIHPSKSITDLEPAYILDSVKELSDKLKVALFPGDDAISIEARDNATHLFHILLRSTLAVKRVCVNYRLDKKAFDWVIGEIESKFRRAIVNPGESVGCIASQSLGEPVTQMTLNTFHFAGVSAKKGTQGVPRMKELINIAKNIKAPGISIYLKEEHFVDTNKAKVISNKIEYLNLRRIVKHAEIHYEPDPLKTNIPEDEGIVESHYELESAPKEDMSPWVLRLVFDDAALDAKEMQLGEVVTKIKETYHTGGDEFEIIQSDDNADNLVVRLRLLQRAEDQEEDEDGQALEADETEDHFLRKLAMDMLDTITLRGIADVPRVLIEEDKAYHRLFDPDDPKFDHYKKKTPCYLYAEGNNLLKVLSFMEVDQVRTVSNDICEILQVLGVEAVRAALLKEIRVVIKASSYVNYRHIACLVDVMTHRGCLMAITRHGINRLETGPLMRCTFEETVEILFEAAAFSMADRCLGVAENVILGNLCPLGTGSFELYLNNEALQDAIPVSVGSGDEPNTFFDSNEHESSATPTHAISPMHGGVHFMSPSAHQENSMFSPIISSSPQHNSSASPAWESSAPGYSATSPGYSPTSPSYSPTSPSYSPTSPSYSPTSPSYSPTSPSYSPTSPSYSPTSPSYSPTSPSYSPTSPTYTPGAGGSGS</sequence>
<dbReference type="InterPro" id="IPR007080">
    <property type="entry name" value="RNA_pol_Rpb1_1"/>
</dbReference>
<evidence type="ECO:0000256" key="15">
    <source>
        <dbReference type="RuleBase" id="RU004279"/>
    </source>
</evidence>
<keyword evidence="7" id="KW-0479">Metal-binding</keyword>
<keyword evidence="5 15" id="KW-0808">Transferase</keyword>
<dbReference type="Gene3D" id="6.10.250.2940">
    <property type="match status" value="1"/>
</dbReference>
<keyword evidence="13" id="KW-0539">Nucleus</keyword>
<dbReference type="Pfam" id="PF05000">
    <property type="entry name" value="RNA_pol_Rpb1_4"/>
    <property type="match status" value="1"/>
</dbReference>
<dbReference type="InterPro" id="IPR044893">
    <property type="entry name" value="RNA_pol_Rpb1_clamp_domain"/>
</dbReference>
<evidence type="ECO:0000256" key="12">
    <source>
        <dbReference type="ARBA" id="ARBA00023163"/>
    </source>
</evidence>
<dbReference type="InterPro" id="IPR007083">
    <property type="entry name" value="RNA_pol_Rpb1_4"/>
</dbReference>
<dbReference type="Gene3D" id="2.40.40.20">
    <property type="match status" value="1"/>
</dbReference>
<dbReference type="InterPro" id="IPR000684">
    <property type="entry name" value="RNA_pol_II_repeat_euk"/>
</dbReference>
<evidence type="ECO:0000256" key="13">
    <source>
        <dbReference type="ARBA" id="ARBA00023242"/>
    </source>
</evidence>
<dbReference type="InterPro" id="IPR007066">
    <property type="entry name" value="RNA_pol_Rpb1_3"/>
</dbReference>
<keyword evidence="6 15" id="KW-0548">Nucleotidyltransferase</keyword>
<comment type="similarity">
    <text evidence="2 15">Belongs to the RNA polymerase beta' chain family.</text>
</comment>
<proteinExistence type="inferred from homology"/>
<dbReference type="Pfam" id="PF00623">
    <property type="entry name" value="RNA_pol_Rpb1_2"/>
    <property type="match status" value="1"/>
</dbReference>
<feature type="compositionally biased region" description="Low complexity" evidence="16">
    <location>
        <begin position="1550"/>
        <end position="1646"/>
    </location>
</feature>
<dbReference type="InterPro" id="IPR038593">
    <property type="entry name" value="RNA_pol_Rpb1_7_sf"/>
</dbReference>
<comment type="catalytic activity">
    <reaction evidence="14 15">
        <text>RNA(n) + a ribonucleoside 5'-triphosphate = RNA(n+1) + diphosphate</text>
        <dbReference type="Rhea" id="RHEA:21248"/>
        <dbReference type="Rhea" id="RHEA-COMP:14527"/>
        <dbReference type="Rhea" id="RHEA-COMP:17342"/>
        <dbReference type="ChEBI" id="CHEBI:33019"/>
        <dbReference type="ChEBI" id="CHEBI:61557"/>
        <dbReference type="ChEBI" id="CHEBI:140395"/>
        <dbReference type="EC" id="2.7.7.6"/>
    </reaction>
</comment>
<accession>A0A7S1GSH4</accession>
<evidence type="ECO:0000259" key="17">
    <source>
        <dbReference type="SMART" id="SM00663"/>
    </source>
</evidence>
<evidence type="ECO:0000256" key="5">
    <source>
        <dbReference type="ARBA" id="ARBA00022679"/>
    </source>
</evidence>
<dbReference type="InterPro" id="IPR000722">
    <property type="entry name" value="RNA_pol_asu"/>
</dbReference>
<keyword evidence="8" id="KW-0677">Repeat</keyword>
<keyword evidence="11" id="KW-0238">DNA-binding</keyword>
<dbReference type="GO" id="GO:0046872">
    <property type="term" value="F:metal ion binding"/>
    <property type="evidence" value="ECO:0007669"/>
    <property type="project" value="UniProtKB-KW"/>
</dbReference>
<dbReference type="FunFam" id="1.10.274.100:FF:000001">
    <property type="entry name" value="DNA-directed RNA polymerase subunit"/>
    <property type="match status" value="1"/>
</dbReference>
<dbReference type="InterPro" id="IPR007081">
    <property type="entry name" value="RNA_pol_Rpb1_5"/>
</dbReference>
<dbReference type="InterPro" id="IPR007073">
    <property type="entry name" value="RNA_pol_Rpb1_7"/>
</dbReference>
<evidence type="ECO:0000256" key="9">
    <source>
        <dbReference type="ARBA" id="ARBA00022833"/>
    </source>
</evidence>
<dbReference type="Pfam" id="PF04992">
    <property type="entry name" value="RNA_pol_Rpb1_6"/>
    <property type="match status" value="1"/>
</dbReference>
<evidence type="ECO:0000256" key="8">
    <source>
        <dbReference type="ARBA" id="ARBA00022737"/>
    </source>
</evidence>
<dbReference type="SMART" id="SM00663">
    <property type="entry name" value="RPOLA_N"/>
    <property type="match status" value="1"/>
</dbReference>
<dbReference type="NCBIfam" id="NF006336">
    <property type="entry name" value="PRK08566.1"/>
    <property type="match status" value="1"/>
</dbReference>
<dbReference type="GO" id="GO:0003677">
    <property type="term" value="F:DNA binding"/>
    <property type="evidence" value="ECO:0007669"/>
    <property type="project" value="UniProtKB-KW"/>
</dbReference>
<dbReference type="Gene3D" id="3.30.1490.180">
    <property type="entry name" value="RNA polymerase ii"/>
    <property type="match status" value="1"/>
</dbReference>
<comment type="function">
    <text evidence="15">DNA-dependent RNA polymerase catalyzes the transcription of DNA into RNA using the four ribonucleoside triphosphates as substrates.</text>
</comment>
<dbReference type="Pfam" id="PF04990">
    <property type="entry name" value="RNA_pol_Rpb1_7"/>
    <property type="match status" value="1"/>
</dbReference>
<dbReference type="PROSITE" id="PS00115">
    <property type="entry name" value="RNA_POL_II_REPEAT"/>
    <property type="match status" value="7"/>
</dbReference>
<dbReference type="FunFam" id="1.10.150.390:FF:000001">
    <property type="entry name" value="DNA-directed RNA polymerase subunit"/>
    <property type="match status" value="1"/>
</dbReference>
<dbReference type="Pfam" id="PF04998">
    <property type="entry name" value="RNA_pol_Rpb1_5"/>
    <property type="match status" value="1"/>
</dbReference>
<evidence type="ECO:0000256" key="1">
    <source>
        <dbReference type="ARBA" id="ARBA00004123"/>
    </source>
</evidence>
<dbReference type="EMBL" id="HBFX01001943">
    <property type="protein sequence ID" value="CAD8946661.1"/>
    <property type="molecule type" value="Transcribed_RNA"/>
</dbReference>
<dbReference type="EC" id="2.7.7.6" evidence="15"/>
<dbReference type="FunFam" id="2.40.40.20:FF:000019">
    <property type="entry name" value="DNA-directed RNA polymerase II subunit RPB1"/>
    <property type="match status" value="1"/>
</dbReference>
<gene>
    <name evidence="18" type="ORF">HAND00432_LOCUS1179</name>
</gene>
<dbReference type="PANTHER" id="PTHR19376:SF37">
    <property type="entry name" value="DNA-DIRECTED RNA POLYMERASE II SUBUNIT RPB1"/>
    <property type="match status" value="1"/>
</dbReference>
<comment type="subcellular location">
    <subcellularLocation>
        <location evidence="1">Nucleus</location>
    </subcellularLocation>
</comment>
<dbReference type="CDD" id="cd02584">
    <property type="entry name" value="RNAP_II_Rpb1_C"/>
    <property type="match status" value="1"/>
</dbReference>
<evidence type="ECO:0000256" key="4">
    <source>
        <dbReference type="ARBA" id="ARBA00022553"/>
    </source>
</evidence>
<dbReference type="GO" id="GO:0003899">
    <property type="term" value="F:DNA-directed RNA polymerase activity"/>
    <property type="evidence" value="ECO:0007669"/>
    <property type="project" value="UniProtKB-EC"/>
</dbReference>
<dbReference type="FunFam" id="4.10.860.120:FF:000003">
    <property type="entry name" value="DNA-directed RNA polymerase subunit"/>
    <property type="match status" value="1"/>
</dbReference>
<evidence type="ECO:0000256" key="10">
    <source>
        <dbReference type="ARBA" id="ARBA00022842"/>
    </source>
</evidence>
<evidence type="ECO:0000313" key="18">
    <source>
        <dbReference type="EMBL" id="CAD8946661.1"/>
    </source>
</evidence>
<dbReference type="InterPro" id="IPR045867">
    <property type="entry name" value="DNA-dir_RpoC_beta_prime"/>
</dbReference>
<feature type="domain" description="RNA polymerase N-terminal" evidence="17">
    <location>
        <begin position="243"/>
        <end position="546"/>
    </location>
</feature>
<dbReference type="Gene3D" id="6.20.50.80">
    <property type="match status" value="1"/>
</dbReference>
<dbReference type="PANTHER" id="PTHR19376">
    <property type="entry name" value="DNA-DIRECTED RNA POLYMERASE"/>
    <property type="match status" value="1"/>
</dbReference>
<dbReference type="Pfam" id="PF04997">
    <property type="entry name" value="RNA_pol_Rpb1_1"/>
    <property type="match status" value="1"/>
</dbReference>
<keyword evidence="9" id="KW-0862">Zinc</keyword>
<evidence type="ECO:0000256" key="16">
    <source>
        <dbReference type="SAM" id="MobiDB-lite"/>
    </source>
</evidence>
<keyword evidence="3 15" id="KW-0240">DNA-directed RNA polymerase</keyword>
<evidence type="ECO:0000256" key="14">
    <source>
        <dbReference type="ARBA" id="ARBA00048552"/>
    </source>
</evidence>
<reference evidence="18" key="1">
    <citation type="submission" date="2021-01" db="EMBL/GenBank/DDBJ databases">
        <authorList>
            <person name="Corre E."/>
            <person name="Pelletier E."/>
            <person name="Niang G."/>
            <person name="Scheremetjew M."/>
            <person name="Finn R."/>
            <person name="Kale V."/>
            <person name="Holt S."/>
            <person name="Cochrane G."/>
            <person name="Meng A."/>
            <person name="Brown T."/>
            <person name="Cohen L."/>
        </authorList>
    </citation>
    <scope>NUCLEOTIDE SEQUENCE</scope>
    <source>
        <strain evidence="18">CCMP644</strain>
    </source>
</reference>
<dbReference type="GO" id="GO:0006366">
    <property type="term" value="P:transcription by RNA polymerase II"/>
    <property type="evidence" value="ECO:0007669"/>
    <property type="project" value="InterPro"/>
</dbReference>
<dbReference type="GO" id="GO:0005665">
    <property type="term" value="C:RNA polymerase II, core complex"/>
    <property type="evidence" value="ECO:0007669"/>
    <property type="project" value="TreeGrafter"/>
</dbReference>
<organism evidence="18">
    <name type="scientific">Hemiselmis andersenii</name>
    <name type="common">Cryptophyte alga</name>
    <dbReference type="NCBI Taxonomy" id="464988"/>
    <lineage>
        <taxon>Eukaryota</taxon>
        <taxon>Cryptophyceae</taxon>
        <taxon>Cryptomonadales</taxon>
        <taxon>Hemiselmidaceae</taxon>
        <taxon>Hemiselmis</taxon>
    </lineage>
</organism>
<dbReference type="InterPro" id="IPR042102">
    <property type="entry name" value="RNA_pol_Rpb1_3_sf"/>
</dbReference>